<dbReference type="PANTHER" id="PTHR30614">
    <property type="entry name" value="MEMBRANE COMPONENT OF AMINO ACID ABC TRANSPORTER"/>
    <property type="match status" value="1"/>
</dbReference>
<keyword evidence="12" id="KW-1185">Reference proteome</keyword>
<evidence type="ECO:0000256" key="6">
    <source>
        <dbReference type="ARBA" id="ARBA00022970"/>
    </source>
</evidence>
<dbReference type="PROSITE" id="PS50928">
    <property type="entry name" value="ABC_TM1"/>
    <property type="match status" value="1"/>
</dbReference>
<evidence type="ECO:0000256" key="5">
    <source>
        <dbReference type="ARBA" id="ARBA00022692"/>
    </source>
</evidence>
<name>A0ABU8XRC8_9PROT</name>
<feature type="transmembrane region" description="Helical" evidence="9">
    <location>
        <begin position="21"/>
        <end position="42"/>
    </location>
</feature>
<dbReference type="NCBIfam" id="TIGR01726">
    <property type="entry name" value="HEQRo_perm_3TM"/>
    <property type="match status" value="1"/>
</dbReference>
<feature type="domain" description="ABC transmembrane type-1" evidence="10">
    <location>
        <begin position="90"/>
        <end position="381"/>
    </location>
</feature>
<evidence type="ECO:0000256" key="9">
    <source>
        <dbReference type="RuleBase" id="RU363032"/>
    </source>
</evidence>
<dbReference type="CDD" id="cd06261">
    <property type="entry name" value="TM_PBP2"/>
    <property type="match status" value="1"/>
</dbReference>
<proteinExistence type="inferred from homology"/>
<keyword evidence="3 9" id="KW-0813">Transport</keyword>
<feature type="transmembrane region" description="Helical" evidence="9">
    <location>
        <begin position="362"/>
        <end position="384"/>
    </location>
</feature>
<dbReference type="Gene3D" id="1.10.3720.10">
    <property type="entry name" value="MetI-like"/>
    <property type="match status" value="2"/>
</dbReference>
<accession>A0ABU8XRC8</accession>
<dbReference type="RefSeq" id="WP_418159616.1">
    <property type="nucleotide sequence ID" value="NZ_JBBLZC010000010.1"/>
</dbReference>
<dbReference type="PANTHER" id="PTHR30614:SF37">
    <property type="entry name" value="AMINO-ACID ABC TRANSPORTER PERMEASE PROTEIN YHDX-RELATED"/>
    <property type="match status" value="1"/>
</dbReference>
<feature type="transmembrane region" description="Helical" evidence="9">
    <location>
        <begin position="184"/>
        <end position="202"/>
    </location>
</feature>
<comment type="similarity">
    <text evidence="2">Belongs to the binding-protein-dependent transport system permease family. HisMQ subfamily.</text>
</comment>
<comment type="subcellular location">
    <subcellularLocation>
        <location evidence="1">Cell inner membrane</location>
        <topology evidence="1">Multi-pass membrane protein</topology>
    </subcellularLocation>
    <subcellularLocation>
        <location evidence="9">Cell membrane</location>
        <topology evidence="9">Multi-pass membrane protein</topology>
    </subcellularLocation>
</comment>
<dbReference type="InterPro" id="IPR010065">
    <property type="entry name" value="AA_ABC_transptr_permease_3TM"/>
</dbReference>
<dbReference type="EMBL" id="JBBLZC010000010">
    <property type="protein sequence ID" value="MEK0083768.1"/>
    <property type="molecule type" value="Genomic_DNA"/>
</dbReference>
<evidence type="ECO:0000313" key="11">
    <source>
        <dbReference type="EMBL" id="MEK0083768.1"/>
    </source>
</evidence>
<reference evidence="11 12" key="1">
    <citation type="submission" date="2024-01" db="EMBL/GenBank/DDBJ databases">
        <title>Multi-omics insights into the function and evolution of sodium benzoate biodegradation pathways in Benzoatithermus flavus gen. nov., sp. nov. from hot spring.</title>
        <authorList>
            <person name="Hu C.-J."/>
            <person name="Li W.-J."/>
        </authorList>
    </citation>
    <scope>NUCLEOTIDE SEQUENCE [LARGE SCALE GENOMIC DNA]</scope>
    <source>
        <strain evidence="11 12">SYSU G07066</strain>
    </source>
</reference>
<dbReference type="InterPro" id="IPR000515">
    <property type="entry name" value="MetI-like"/>
</dbReference>
<evidence type="ECO:0000256" key="8">
    <source>
        <dbReference type="ARBA" id="ARBA00023136"/>
    </source>
</evidence>
<dbReference type="Pfam" id="PF00528">
    <property type="entry name" value="BPD_transp_1"/>
    <property type="match status" value="1"/>
</dbReference>
<evidence type="ECO:0000256" key="4">
    <source>
        <dbReference type="ARBA" id="ARBA00022475"/>
    </source>
</evidence>
<dbReference type="InterPro" id="IPR043429">
    <property type="entry name" value="ArtM/GltK/GlnP/TcyL/YhdX-like"/>
</dbReference>
<evidence type="ECO:0000256" key="2">
    <source>
        <dbReference type="ARBA" id="ARBA00010072"/>
    </source>
</evidence>
<feature type="transmembrane region" description="Helical" evidence="9">
    <location>
        <begin position="85"/>
        <end position="111"/>
    </location>
</feature>
<comment type="caution">
    <text evidence="11">The sequence shown here is derived from an EMBL/GenBank/DDBJ whole genome shotgun (WGS) entry which is preliminary data.</text>
</comment>
<keyword evidence="4" id="KW-1003">Cell membrane</keyword>
<dbReference type="Proteomes" id="UP001375743">
    <property type="component" value="Unassembled WGS sequence"/>
</dbReference>
<feature type="transmembrane region" description="Helical" evidence="9">
    <location>
        <begin position="262"/>
        <end position="281"/>
    </location>
</feature>
<sequence>MRSELATSEVPRVPFYRDPRIRALFYQLLVVLFVVGGTAILIHNTLLNLARLGVASGFGFLARPSGFDIGQHLIDYSAQSTFGRAFLVGFINTIIVAILGIVLATIIGFLMGIARLSHNWLVSSLATVYIEVVRNIPLLLQLLLYYAIIVHALPQPRESATLFDAILLNTGGLFLPRPLPQPGFWLWVAIVVLALLAIPVVMKLSTRRRELTGHALPTTPIVIGLLLLIPAGYFLTGRPLAFDYPQMGRFRPSGGLVVQPEFVALVVGLAIYTGSFIAEIVRSGILSVSKGQWEAALSLGLSRGRTLRLIVVPQALRVIIPPQTNQYLNLTKNSSLAVAIGYPDFFNIAGTINNQTGQAVEVVAITMGVYLVLSLLTSVFMNWYNARMALVER</sequence>
<dbReference type="InterPro" id="IPR035906">
    <property type="entry name" value="MetI-like_sf"/>
</dbReference>
<gene>
    <name evidence="11" type="ORF">U1T56_11445</name>
</gene>
<keyword evidence="7 9" id="KW-1133">Transmembrane helix</keyword>
<protein>
    <submittedName>
        <fullName evidence="11">Amino acid ABC transporter permease</fullName>
    </submittedName>
</protein>
<evidence type="ECO:0000313" key="12">
    <source>
        <dbReference type="Proteomes" id="UP001375743"/>
    </source>
</evidence>
<evidence type="ECO:0000256" key="1">
    <source>
        <dbReference type="ARBA" id="ARBA00004429"/>
    </source>
</evidence>
<dbReference type="SUPFAM" id="SSF161098">
    <property type="entry name" value="MetI-like"/>
    <property type="match status" value="2"/>
</dbReference>
<keyword evidence="5 9" id="KW-0812">Transmembrane</keyword>
<evidence type="ECO:0000259" key="10">
    <source>
        <dbReference type="PROSITE" id="PS50928"/>
    </source>
</evidence>
<keyword evidence="8 9" id="KW-0472">Membrane</keyword>
<keyword evidence="6" id="KW-0029">Amino-acid transport</keyword>
<evidence type="ECO:0000256" key="7">
    <source>
        <dbReference type="ARBA" id="ARBA00022989"/>
    </source>
</evidence>
<organism evidence="11 12">
    <name type="scientific">Benzoatithermus flavus</name>
    <dbReference type="NCBI Taxonomy" id="3108223"/>
    <lineage>
        <taxon>Bacteria</taxon>
        <taxon>Pseudomonadati</taxon>
        <taxon>Pseudomonadota</taxon>
        <taxon>Alphaproteobacteria</taxon>
        <taxon>Geminicoccales</taxon>
        <taxon>Geminicoccaceae</taxon>
        <taxon>Benzoatithermus</taxon>
    </lineage>
</organism>
<evidence type="ECO:0000256" key="3">
    <source>
        <dbReference type="ARBA" id="ARBA00022448"/>
    </source>
</evidence>
<feature type="transmembrane region" description="Helical" evidence="9">
    <location>
        <begin position="132"/>
        <end position="153"/>
    </location>
</feature>
<feature type="transmembrane region" description="Helical" evidence="9">
    <location>
        <begin position="214"/>
        <end position="235"/>
    </location>
</feature>